<dbReference type="RefSeq" id="WP_130649025.1">
    <property type="nucleotide sequence ID" value="NZ_BMHA01000010.1"/>
</dbReference>
<feature type="modified residue" description="4-aspartylphosphate" evidence="2">
    <location>
        <position position="55"/>
    </location>
</feature>
<organism evidence="4 5">
    <name type="scientific">Egicoccus halophilus</name>
    <dbReference type="NCBI Taxonomy" id="1670830"/>
    <lineage>
        <taxon>Bacteria</taxon>
        <taxon>Bacillati</taxon>
        <taxon>Actinomycetota</taxon>
        <taxon>Nitriliruptoria</taxon>
        <taxon>Egicoccales</taxon>
        <taxon>Egicoccaceae</taxon>
        <taxon>Egicoccus</taxon>
    </lineage>
</organism>
<dbReference type="PANTHER" id="PTHR44591:SF25">
    <property type="entry name" value="CHEMOTAXIS TWO-COMPONENT RESPONSE REGULATOR"/>
    <property type="match status" value="1"/>
</dbReference>
<dbReference type="SUPFAM" id="SSF52172">
    <property type="entry name" value="CheY-like"/>
    <property type="match status" value="1"/>
</dbReference>
<reference evidence="4" key="1">
    <citation type="journal article" date="2014" name="Int. J. Syst. Evol. Microbiol.">
        <title>Complete genome sequence of Corynebacterium casei LMG S-19264T (=DSM 44701T), isolated from a smear-ripened cheese.</title>
        <authorList>
            <consortium name="US DOE Joint Genome Institute (JGI-PGF)"/>
            <person name="Walter F."/>
            <person name="Albersmeier A."/>
            <person name="Kalinowski J."/>
            <person name="Ruckert C."/>
        </authorList>
    </citation>
    <scope>NUCLEOTIDE SEQUENCE</scope>
    <source>
        <strain evidence="4">CGMCC 1.14988</strain>
    </source>
</reference>
<name>A0A8J3AFN4_9ACTN</name>
<dbReference type="AlphaFoldDB" id="A0A8J3AFN4"/>
<feature type="domain" description="Response regulatory" evidence="3">
    <location>
        <begin position="2"/>
        <end position="120"/>
    </location>
</feature>
<sequence>MKILVVDDSKAMRAIVKRALSNLDRVAGATIIEAADGKEGFDTVQAEKPDLVLSDWNMPEMTGIEFLQALNDAGVAVTFGFVTSESTPEMHELAKSNGAKFLVSKPFTPESIDQALAGVI</sequence>
<keyword evidence="5" id="KW-1185">Reference proteome</keyword>
<protein>
    <submittedName>
        <fullName evidence="4">Response regulator</fullName>
    </submittedName>
</protein>
<evidence type="ECO:0000256" key="1">
    <source>
        <dbReference type="ARBA" id="ARBA00022553"/>
    </source>
</evidence>
<dbReference type="PANTHER" id="PTHR44591">
    <property type="entry name" value="STRESS RESPONSE REGULATOR PROTEIN 1"/>
    <property type="match status" value="1"/>
</dbReference>
<gene>
    <name evidence="4" type="primary">cheY64H-1</name>
    <name evidence="4" type="ORF">GCM10011354_27580</name>
</gene>
<accession>A0A8J3AFN4</accession>
<dbReference type="InterPro" id="IPR011006">
    <property type="entry name" value="CheY-like_superfamily"/>
</dbReference>
<dbReference type="InterPro" id="IPR001789">
    <property type="entry name" value="Sig_transdc_resp-reg_receiver"/>
</dbReference>
<evidence type="ECO:0000259" key="3">
    <source>
        <dbReference type="PROSITE" id="PS50110"/>
    </source>
</evidence>
<dbReference type="EMBL" id="BMHA01000010">
    <property type="protein sequence ID" value="GGI08134.1"/>
    <property type="molecule type" value="Genomic_DNA"/>
</dbReference>
<dbReference type="PROSITE" id="PS50110">
    <property type="entry name" value="RESPONSE_REGULATORY"/>
    <property type="match status" value="1"/>
</dbReference>
<dbReference type="InterPro" id="IPR050595">
    <property type="entry name" value="Bact_response_regulator"/>
</dbReference>
<proteinExistence type="predicted"/>
<dbReference type="Gene3D" id="3.40.50.2300">
    <property type="match status" value="1"/>
</dbReference>
<evidence type="ECO:0000313" key="4">
    <source>
        <dbReference type="EMBL" id="GGI08134.1"/>
    </source>
</evidence>
<dbReference type="Proteomes" id="UP000650511">
    <property type="component" value="Unassembled WGS sequence"/>
</dbReference>
<dbReference type="OrthoDB" id="9800897at2"/>
<reference evidence="4" key="2">
    <citation type="submission" date="2020-09" db="EMBL/GenBank/DDBJ databases">
        <authorList>
            <person name="Sun Q."/>
            <person name="Zhou Y."/>
        </authorList>
    </citation>
    <scope>NUCLEOTIDE SEQUENCE</scope>
    <source>
        <strain evidence="4">CGMCC 1.14988</strain>
    </source>
</reference>
<dbReference type="Pfam" id="PF00072">
    <property type="entry name" value="Response_reg"/>
    <property type="match status" value="1"/>
</dbReference>
<dbReference type="SMART" id="SM00448">
    <property type="entry name" value="REC"/>
    <property type="match status" value="1"/>
</dbReference>
<keyword evidence="1 2" id="KW-0597">Phosphoprotein</keyword>
<evidence type="ECO:0000256" key="2">
    <source>
        <dbReference type="PROSITE-ProRule" id="PRU00169"/>
    </source>
</evidence>
<evidence type="ECO:0000313" key="5">
    <source>
        <dbReference type="Proteomes" id="UP000650511"/>
    </source>
</evidence>
<dbReference type="GO" id="GO:0000160">
    <property type="term" value="P:phosphorelay signal transduction system"/>
    <property type="evidence" value="ECO:0007669"/>
    <property type="project" value="InterPro"/>
</dbReference>
<comment type="caution">
    <text evidence="4">The sequence shown here is derived from an EMBL/GenBank/DDBJ whole genome shotgun (WGS) entry which is preliminary data.</text>
</comment>